<sequence length="388" mass="42370">MHPILTPEAIRLLAQVGEIDSKTDLLSVISSLRKQGHDALLVTEVVTQARLRSRAKAKFGDFAAQLLFTEAALEQATRLEVAALHAERFKSAGLTKIADLGAGIGADSLAMSALGLTVTAVEQDPQTAALLAFNLAMFSDATVLNQSAEELGLEDFDGLWLDPARRNLDRKSERHITLKPEDFSPNLNWAFALEKPKGIKLGPAFPLELIPLDAQAQWVSHAGDLVELVLWFDALRTEGQRVATMLRAGQRHEFSGSGLVQAPVGELGEFIHEPDSSLIRSGLMGEFALKHSLSAISDSIAYLSSSSEFRSPWLKTYRVIKVLPLDEREIRKELAARNIGILEIKKRGVDVTPEELRPKLKLKGEGAATLILTRVSGARKALLAEPIR</sequence>
<dbReference type="Gene3D" id="3.40.50.150">
    <property type="entry name" value="Vaccinia Virus protein VP39"/>
    <property type="match status" value="1"/>
</dbReference>
<dbReference type="KEGG" id="aqg:HRU87_00945"/>
<accession>A0A7D4Q3I5</accession>
<dbReference type="InterPro" id="IPR041497">
    <property type="entry name" value="Thump-like"/>
</dbReference>
<dbReference type="RefSeq" id="WP_173493106.1">
    <property type="nucleotide sequence ID" value="NZ_CP054056.1"/>
</dbReference>
<proteinExistence type="predicted"/>
<keyword evidence="3" id="KW-1185">Reference proteome</keyword>
<dbReference type="SUPFAM" id="SSF53335">
    <property type="entry name" value="S-adenosyl-L-methionine-dependent methyltransferases"/>
    <property type="match status" value="1"/>
</dbReference>
<name>A0A7D4Q3I5_9MICO</name>
<protein>
    <submittedName>
        <fullName evidence="2">Class I SAM-dependent methyltransferase</fullName>
    </submittedName>
</protein>
<feature type="domain" description="THUMP-like" evidence="1">
    <location>
        <begin position="315"/>
        <end position="386"/>
    </location>
</feature>
<reference evidence="2 3" key="1">
    <citation type="submission" date="2020-05" db="EMBL/GenBank/DDBJ databases">
        <title>Aquirufa sp. strain 15G-AUS-rot a new Aquirufa species.</title>
        <authorList>
            <person name="Pitt A."/>
            <person name="Hahn M.W."/>
        </authorList>
    </citation>
    <scope>NUCLEOTIDE SEQUENCE [LARGE SCALE GENOMIC DNA]</scope>
    <source>
        <strain evidence="2 3">15G-AUS-rot</strain>
    </source>
</reference>
<dbReference type="AlphaFoldDB" id="A0A7D4Q3I5"/>
<keyword evidence="2" id="KW-0489">Methyltransferase</keyword>
<dbReference type="Pfam" id="PF04445">
    <property type="entry name" value="SAM_MT"/>
    <property type="match status" value="1"/>
</dbReference>
<evidence type="ECO:0000313" key="3">
    <source>
        <dbReference type="Proteomes" id="UP000501003"/>
    </source>
</evidence>
<dbReference type="Pfam" id="PF18096">
    <property type="entry name" value="Thump_like"/>
    <property type="match status" value="1"/>
</dbReference>
<organism evidence="2 3">
    <name type="scientific">Aquiluna borgnonia</name>
    <dbReference type="NCBI Taxonomy" id="2499157"/>
    <lineage>
        <taxon>Bacteria</taxon>
        <taxon>Bacillati</taxon>
        <taxon>Actinomycetota</taxon>
        <taxon>Actinomycetes</taxon>
        <taxon>Micrococcales</taxon>
        <taxon>Microbacteriaceae</taxon>
        <taxon>Luna cluster</taxon>
        <taxon>Luna-1 subcluster</taxon>
        <taxon>Aquiluna</taxon>
    </lineage>
</organism>
<dbReference type="GO" id="GO:0008990">
    <property type="term" value="F:rRNA (guanine-N2-)-methyltransferase activity"/>
    <property type="evidence" value="ECO:0007669"/>
    <property type="project" value="InterPro"/>
</dbReference>
<evidence type="ECO:0000313" key="2">
    <source>
        <dbReference type="EMBL" id="QKJ24809.1"/>
    </source>
</evidence>
<dbReference type="EMBL" id="CP054056">
    <property type="protein sequence ID" value="QKJ24809.1"/>
    <property type="molecule type" value="Genomic_DNA"/>
</dbReference>
<dbReference type="Proteomes" id="UP000501003">
    <property type="component" value="Chromosome"/>
</dbReference>
<dbReference type="InterPro" id="IPR029063">
    <property type="entry name" value="SAM-dependent_MTases_sf"/>
</dbReference>
<evidence type="ECO:0000259" key="1">
    <source>
        <dbReference type="Pfam" id="PF18096"/>
    </source>
</evidence>
<dbReference type="CDD" id="cd02440">
    <property type="entry name" value="AdoMet_MTases"/>
    <property type="match status" value="1"/>
</dbReference>
<gene>
    <name evidence="2" type="ORF">HRU87_00945</name>
</gene>
<keyword evidence="2" id="KW-0808">Transferase</keyword>
<dbReference type="InterPro" id="IPR007536">
    <property type="entry name" value="16SrRNA_methylTrfase_J"/>
</dbReference>